<keyword evidence="2" id="KW-1185">Reference proteome</keyword>
<evidence type="ECO:0000313" key="1">
    <source>
        <dbReference type="EMBL" id="KAJ3719623.1"/>
    </source>
</evidence>
<accession>A0AA38MW19</accession>
<proteinExistence type="predicted"/>
<protein>
    <submittedName>
        <fullName evidence="1">Uncharacterized protein</fullName>
    </submittedName>
</protein>
<evidence type="ECO:0000313" key="2">
    <source>
        <dbReference type="Proteomes" id="UP001176059"/>
    </source>
</evidence>
<dbReference type="EMBL" id="JANVFO010000064">
    <property type="protein sequence ID" value="KAJ3719623.1"/>
    <property type="molecule type" value="Genomic_DNA"/>
</dbReference>
<name>A0AA38MW19_9AGAR</name>
<dbReference type="AlphaFoldDB" id="A0AA38MW19"/>
<dbReference type="Proteomes" id="UP001176059">
    <property type="component" value="Unassembled WGS sequence"/>
</dbReference>
<reference evidence="1" key="2">
    <citation type="journal article" date="2023" name="Proc. Natl. Acad. Sci. U.S.A.">
        <title>A global phylogenomic analysis of the shiitake genus Lentinula.</title>
        <authorList>
            <person name="Sierra-Patev S."/>
            <person name="Min B."/>
            <person name="Naranjo-Ortiz M."/>
            <person name="Looney B."/>
            <person name="Konkel Z."/>
            <person name="Slot J.C."/>
            <person name="Sakamoto Y."/>
            <person name="Steenwyk J.L."/>
            <person name="Rokas A."/>
            <person name="Carro J."/>
            <person name="Camarero S."/>
            <person name="Ferreira P."/>
            <person name="Molpeceres G."/>
            <person name="Ruiz-Duenas F.J."/>
            <person name="Serrano A."/>
            <person name="Henrissat B."/>
            <person name="Drula E."/>
            <person name="Hughes K.W."/>
            <person name="Mata J.L."/>
            <person name="Ishikawa N.K."/>
            <person name="Vargas-Isla R."/>
            <person name="Ushijima S."/>
            <person name="Smith C.A."/>
            <person name="Donoghue J."/>
            <person name="Ahrendt S."/>
            <person name="Andreopoulos W."/>
            <person name="He G."/>
            <person name="LaButti K."/>
            <person name="Lipzen A."/>
            <person name="Ng V."/>
            <person name="Riley R."/>
            <person name="Sandor L."/>
            <person name="Barry K."/>
            <person name="Martinez A.T."/>
            <person name="Xiao Y."/>
            <person name="Gibbons J.G."/>
            <person name="Terashima K."/>
            <person name="Grigoriev I.V."/>
            <person name="Hibbett D."/>
        </authorList>
    </citation>
    <scope>NUCLEOTIDE SEQUENCE</scope>
    <source>
        <strain evidence="1">ET3784</strain>
    </source>
</reference>
<organism evidence="1 2">
    <name type="scientific">Lentinula guzmanii</name>
    <dbReference type="NCBI Taxonomy" id="2804957"/>
    <lineage>
        <taxon>Eukaryota</taxon>
        <taxon>Fungi</taxon>
        <taxon>Dikarya</taxon>
        <taxon>Basidiomycota</taxon>
        <taxon>Agaricomycotina</taxon>
        <taxon>Agaricomycetes</taxon>
        <taxon>Agaricomycetidae</taxon>
        <taxon>Agaricales</taxon>
        <taxon>Marasmiineae</taxon>
        <taxon>Omphalotaceae</taxon>
        <taxon>Lentinula</taxon>
    </lineage>
</organism>
<sequence length="184" mass="21625">MSQVYGFRAKIDYEAPPKDNLNWPWVVENETKRLQKFSQLEVVSLQDRQTSSGKIPRGPLDVQRDLFHHVETKLAFQGHFHFISAAVHFLHEQQYIQDLPQDFDALLKPLLAEEKANLASFYEKEVRGLYADEHTNKEELVRWELHRLLENNCETYKRNLDPKLPPADLVHLIEYSQVWCVSAL</sequence>
<comment type="caution">
    <text evidence="1">The sequence shown here is derived from an EMBL/GenBank/DDBJ whole genome shotgun (WGS) entry which is preliminary data.</text>
</comment>
<gene>
    <name evidence="1" type="ORF">DFJ43DRAFT_733155</name>
</gene>
<reference evidence="1" key="1">
    <citation type="submission" date="2022-08" db="EMBL/GenBank/DDBJ databases">
        <authorList>
            <consortium name="DOE Joint Genome Institute"/>
            <person name="Min B."/>
            <person name="Sierra-Patev S."/>
            <person name="Naranjo-Ortiz M."/>
            <person name="Looney B."/>
            <person name="Konkel Z."/>
            <person name="Slot J.C."/>
            <person name="Sakamoto Y."/>
            <person name="Steenwyk J.L."/>
            <person name="Rokas A."/>
            <person name="Carro J."/>
            <person name="Camarero S."/>
            <person name="Ferreira P."/>
            <person name="Molpeceres G."/>
            <person name="Ruiz-duenas F.J."/>
            <person name="Serrano A."/>
            <person name="Henrissat B."/>
            <person name="Drula E."/>
            <person name="Hughes K.W."/>
            <person name="Mata J.L."/>
            <person name="Ishikawa N.K."/>
            <person name="Vargas-Isla R."/>
            <person name="Ushijima S."/>
            <person name="Smith C.A."/>
            <person name="Ahrendt S."/>
            <person name="Andreopoulos W."/>
            <person name="He G."/>
            <person name="LaButti K."/>
            <person name="Lipzen A."/>
            <person name="Ng V."/>
            <person name="Riley R."/>
            <person name="Sandor L."/>
            <person name="Barry K."/>
            <person name="Martinez A.T."/>
            <person name="Xiao Y."/>
            <person name="Gibbons J.G."/>
            <person name="Terashima K."/>
            <person name="Hibbett D.S."/>
            <person name="Grigoriev I.V."/>
        </authorList>
    </citation>
    <scope>NUCLEOTIDE SEQUENCE</scope>
    <source>
        <strain evidence="1">ET3784</strain>
    </source>
</reference>